<evidence type="ECO:0000313" key="2">
    <source>
        <dbReference type="Proteomes" id="UP001432059"/>
    </source>
</evidence>
<organism evidence="1 2">
    <name type="scientific">Bergeyella porcorum</name>
    <dbReference type="NCBI Taxonomy" id="1735111"/>
    <lineage>
        <taxon>Bacteria</taxon>
        <taxon>Pseudomonadati</taxon>
        <taxon>Bacteroidota</taxon>
        <taxon>Flavobacteriia</taxon>
        <taxon>Flavobacteriales</taxon>
        <taxon>Weeksellaceae</taxon>
        <taxon>Bergeyella</taxon>
    </lineage>
</organism>
<gene>
    <name evidence="1" type="ORF">BPO_p0087</name>
</gene>
<dbReference type="KEGG" id="bpor:BPO_p0087"/>
<dbReference type="Proteomes" id="UP001432059">
    <property type="component" value="Plasmid pQD2021"/>
</dbReference>
<keyword evidence="1" id="KW-0614">Plasmid</keyword>
<proteinExistence type="predicted"/>
<keyword evidence="2" id="KW-1185">Reference proteome</keyword>
<reference evidence="1" key="1">
    <citation type="submission" date="2023-10" db="EMBL/GenBank/DDBJ databases">
        <title>Characterization and whole genome sequencing of a novel strain of Bergeyella porcorum QD2021 isolated from pig.</title>
        <authorList>
            <person name="Liu G."/>
            <person name="Chen C."/>
            <person name="Han X."/>
        </authorList>
    </citation>
    <scope>NUCLEOTIDE SEQUENCE</scope>
    <source>
        <strain evidence="1">QD2021</strain>
        <plasmid evidence="1">pQD2021</plasmid>
    </source>
</reference>
<geneLocation type="plasmid" evidence="1 2">
    <name>pQD2021</name>
</geneLocation>
<name>A0AAU0F716_9FLAO</name>
<dbReference type="AlphaFoldDB" id="A0AAU0F716"/>
<sequence length="57" mass="6284">MRYANVVPGNYTFQAKGSIFINSNFNKGVGQSVFTKDNLSENIAPFTIAIPLIPHQL</sequence>
<dbReference type="EMBL" id="CP136427">
    <property type="protein sequence ID" value="WOC53170.1"/>
    <property type="molecule type" value="Genomic_DNA"/>
</dbReference>
<evidence type="ECO:0000313" key="1">
    <source>
        <dbReference type="EMBL" id="WOC53170.1"/>
    </source>
</evidence>
<protein>
    <submittedName>
        <fullName evidence="1">Uncharacterized protein</fullName>
    </submittedName>
</protein>
<accession>A0AAU0F716</accession>